<reference evidence="3" key="1">
    <citation type="journal article" date="2014" name="Front. Microbiol.">
        <title>High frequency of phylogenetically diverse reductive dehalogenase-homologous genes in deep subseafloor sedimentary metagenomes.</title>
        <authorList>
            <person name="Kawai M."/>
            <person name="Futagami T."/>
            <person name="Toyoda A."/>
            <person name="Takaki Y."/>
            <person name="Nishi S."/>
            <person name="Hori S."/>
            <person name="Arai W."/>
            <person name="Tsubouchi T."/>
            <person name="Morono Y."/>
            <person name="Uchiyama I."/>
            <person name="Ito T."/>
            <person name="Fujiyama A."/>
            <person name="Inagaki F."/>
            <person name="Takami H."/>
        </authorList>
    </citation>
    <scope>NUCLEOTIDE SEQUENCE</scope>
    <source>
        <strain evidence="3">Expedition CK06-06</strain>
    </source>
</reference>
<evidence type="ECO:0008006" key="4">
    <source>
        <dbReference type="Google" id="ProtNLM"/>
    </source>
</evidence>
<dbReference type="SUPFAM" id="SSF101898">
    <property type="entry name" value="NHL repeat"/>
    <property type="match status" value="1"/>
</dbReference>
<dbReference type="AlphaFoldDB" id="X1KEQ8"/>
<feature type="transmembrane region" description="Helical" evidence="2">
    <location>
        <begin position="12"/>
        <end position="29"/>
    </location>
</feature>
<evidence type="ECO:0000313" key="3">
    <source>
        <dbReference type="EMBL" id="GAH88654.1"/>
    </source>
</evidence>
<dbReference type="GO" id="GO:0061630">
    <property type="term" value="F:ubiquitin protein ligase activity"/>
    <property type="evidence" value="ECO:0007669"/>
    <property type="project" value="TreeGrafter"/>
</dbReference>
<dbReference type="GO" id="GO:0000209">
    <property type="term" value="P:protein polyubiquitination"/>
    <property type="evidence" value="ECO:0007669"/>
    <property type="project" value="TreeGrafter"/>
</dbReference>
<proteinExistence type="predicted"/>
<dbReference type="PANTHER" id="PTHR24104">
    <property type="entry name" value="E3 UBIQUITIN-PROTEIN LIGASE NHLRC1-RELATED"/>
    <property type="match status" value="1"/>
</dbReference>
<dbReference type="GO" id="GO:0043161">
    <property type="term" value="P:proteasome-mediated ubiquitin-dependent protein catabolic process"/>
    <property type="evidence" value="ECO:0007669"/>
    <property type="project" value="TreeGrafter"/>
</dbReference>
<keyword evidence="2" id="KW-0472">Membrane</keyword>
<sequence>MGEITKKKIKILFALWMLSSFFYLPAFVVEEPFSKELNVLNKFGGLDVPSEQILANPCDIAISSEGFIYILDSEDNNLKMFKSDGTFSKCFGRKGQGPGEFVRPWAISVIEDKFWVADTGNRRVQVFSIDGMYLRSYKVPVEYGGGLAFDEKGSIYLNTKGFRSPKLISVHDDQGNLLKKFGNLEGDLIEFYDFTLIKKQIKEGKIPDSFKNDILLITDRM</sequence>
<keyword evidence="2" id="KW-0812">Transmembrane</keyword>
<gene>
    <name evidence="3" type="ORF">S03H2_56599</name>
</gene>
<dbReference type="Gene3D" id="2.120.10.30">
    <property type="entry name" value="TolB, C-terminal domain"/>
    <property type="match status" value="1"/>
</dbReference>
<dbReference type="PANTHER" id="PTHR24104:SF50">
    <property type="entry name" value="SMP-30_GLUCONOLACTONASE_LRE-LIKE REGION DOMAIN-CONTAINING PROTEIN"/>
    <property type="match status" value="1"/>
</dbReference>
<dbReference type="EMBL" id="BARU01036220">
    <property type="protein sequence ID" value="GAH88654.1"/>
    <property type="molecule type" value="Genomic_DNA"/>
</dbReference>
<organism evidence="3">
    <name type="scientific">marine sediment metagenome</name>
    <dbReference type="NCBI Taxonomy" id="412755"/>
    <lineage>
        <taxon>unclassified sequences</taxon>
        <taxon>metagenomes</taxon>
        <taxon>ecological metagenomes</taxon>
    </lineage>
</organism>
<dbReference type="PROSITE" id="PS51125">
    <property type="entry name" value="NHL"/>
    <property type="match status" value="1"/>
</dbReference>
<dbReference type="Pfam" id="PF17170">
    <property type="entry name" value="DUF5128"/>
    <property type="match status" value="1"/>
</dbReference>
<evidence type="ECO:0000256" key="2">
    <source>
        <dbReference type="SAM" id="Phobius"/>
    </source>
</evidence>
<dbReference type="InterPro" id="IPR001258">
    <property type="entry name" value="NHL_repeat"/>
</dbReference>
<accession>X1KEQ8</accession>
<keyword evidence="2" id="KW-1133">Transmembrane helix</keyword>
<dbReference type="InterPro" id="IPR011042">
    <property type="entry name" value="6-blade_b-propeller_TolB-like"/>
</dbReference>
<name>X1KEQ8_9ZZZZ</name>
<protein>
    <recommendedName>
        <fullName evidence="4">6-bladed beta-propeller</fullName>
    </recommendedName>
</protein>
<feature type="non-terminal residue" evidence="3">
    <location>
        <position position="221"/>
    </location>
</feature>
<evidence type="ECO:0000256" key="1">
    <source>
        <dbReference type="ARBA" id="ARBA00022737"/>
    </source>
</evidence>
<dbReference type="InterPro" id="IPR050952">
    <property type="entry name" value="TRIM-NHL_E3_ligases"/>
</dbReference>
<keyword evidence="1" id="KW-0677">Repeat</keyword>
<dbReference type="CDD" id="cd05819">
    <property type="entry name" value="NHL"/>
    <property type="match status" value="1"/>
</dbReference>
<comment type="caution">
    <text evidence="3">The sequence shown here is derived from an EMBL/GenBank/DDBJ whole genome shotgun (WGS) entry which is preliminary data.</text>
</comment>